<keyword evidence="4 11" id="KW-0545">Nucleotide biosynthesis</keyword>
<feature type="binding site" evidence="11">
    <location>
        <position position="216"/>
    </location>
    <ligand>
        <name>D-ribose 5-phosphate</name>
        <dbReference type="ChEBI" id="CHEBI:78346"/>
    </ligand>
</feature>
<evidence type="ECO:0000256" key="3">
    <source>
        <dbReference type="ARBA" id="ARBA00022723"/>
    </source>
</evidence>
<evidence type="ECO:0000259" key="13">
    <source>
        <dbReference type="Pfam" id="PF13793"/>
    </source>
</evidence>
<dbReference type="GeneID" id="14551787"/>
<dbReference type="GO" id="GO:0006015">
    <property type="term" value="P:5-phosphoribose 1-diphosphate biosynthetic process"/>
    <property type="evidence" value="ECO:0007669"/>
    <property type="project" value="UniProtKB-UniRule"/>
</dbReference>
<evidence type="ECO:0000256" key="7">
    <source>
        <dbReference type="ARBA" id="ARBA00022840"/>
    </source>
</evidence>
<comment type="similarity">
    <text evidence="10 11">Belongs to the ribose-phosphate pyrophosphokinase family. Class III (archaeal) subfamily.</text>
</comment>
<keyword evidence="6 11" id="KW-0418">Kinase</keyword>
<feature type="active site" evidence="11">
    <location>
        <position position="188"/>
    </location>
</feature>
<dbReference type="NCBIfam" id="TIGR01251">
    <property type="entry name" value="ribP_PPkin"/>
    <property type="match status" value="1"/>
</dbReference>
<dbReference type="AlphaFoldDB" id="A0A0U3FL47"/>
<keyword evidence="8 11" id="KW-0460">Magnesium</keyword>
<dbReference type="InterPro" id="IPR029057">
    <property type="entry name" value="PRTase-like"/>
</dbReference>
<feature type="binding site" evidence="11">
    <location>
        <begin position="220"/>
        <end position="224"/>
    </location>
    <ligand>
        <name>D-ribose 5-phosphate</name>
        <dbReference type="ChEBI" id="CHEBI:78346"/>
    </ligand>
</feature>
<evidence type="ECO:0000256" key="4">
    <source>
        <dbReference type="ARBA" id="ARBA00022727"/>
    </source>
</evidence>
<dbReference type="PANTHER" id="PTHR10210">
    <property type="entry name" value="RIBOSE-PHOSPHATE DIPHOSPHOKINASE FAMILY MEMBER"/>
    <property type="match status" value="1"/>
</dbReference>
<feature type="binding site" evidence="11">
    <location>
        <begin position="34"/>
        <end position="36"/>
    </location>
    <ligand>
        <name>ATP</name>
        <dbReference type="ChEBI" id="CHEBI:30616"/>
    </ligand>
</feature>
<dbReference type="GO" id="GO:0005737">
    <property type="term" value="C:cytoplasm"/>
    <property type="evidence" value="ECO:0007669"/>
    <property type="project" value="UniProtKB-SubCell"/>
</dbReference>
<dbReference type="EC" id="2.7.6.1" evidence="11"/>
<evidence type="ECO:0000256" key="9">
    <source>
        <dbReference type="ARBA" id="ARBA00049535"/>
    </source>
</evidence>
<dbReference type="GO" id="GO:0004749">
    <property type="term" value="F:ribose phosphate diphosphokinase activity"/>
    <property type="evidence" value="ECO:0007669"/>
    <property type="project" value="UniProtKB-UniRule"/>
</dbReference>
<dbReference type="GO" id="GO:0006164">
    <property type="term" value="P:purine nucleotide biosynthetic process"/>
    <property type="evidence" value="ECO:0007669"/>
    <property type="project" value="TreeGrafter"/>
</dbReference>
<comment type="subcellular location">
    <subcellularLocation>
        <location evidence="11">Cytoplasm</location>
    </subcellularLocation>
</comment>
<comment type="catalytic activity">
    <reaction evidence="9 11">
        <text>D-ribose 5-phosphate + ATP = 5-phospho-alpha-D-ribose 1-diphosphate + AMP + H(+)</text>
        <dbReference type="Rhea" id="RHEA:15609"/>
        <dbReference type="ChEBI" id="CHEBI:15378"/>
        <dbReference type="ChEBI" id="CHEBI:30616"/>
        <dbReference type="ChEBI" id="CHEBI:58017"/>
        <dbReference type="ChEBI" id="CHEBI:78346"/>
        <dbReference type="ChEBI" id="CHEBI:456215"/>
        <dbReference type="EC" id="2.7.6.1"/>
    </reaction>
</comment>
<dbReference type="UniPathway" id="UPA00087">
    <property type="reaction ID" value="UER00172"/>
</dbReference>
<feature type="binding site" evidence="11">
    <location>
        <begin position="93"/>
        <end position="94"/>
    </location>
    <ligand>
        <name>ATP</name>
        <dbReference type="ChEBI" id="CHEBI:30616"/>
    </ligand>
</feature>
<dbReference type="Proteomes" id="UP000065473">
    <property type="component" value="Chromosome"/>
</dbReference>
<keyword evidence="5 11" id="KW-0547">Nucleotide-binding</keyword>
<comment type="function">
    <text evidence="11">Involved in the biosynthesis of the central metabolite phospho-alpha-D-ribosyl-1-pyrophosphate (PRPP) via the transfer of pyrophosphoryl group from ATP to 1-hydroxyl of ribose-5-phosphate (Rib-5-P).</text>
</comment>
<feature type="binding site" evidence="11">
    <location>
        <position position="127"/>
    </location>
    <ligand>
        <name>Mg(2+)</name>
        <dbReference type="ChEBI" id="CHEBI:18420"/>
        <label>1</label>
    </ligand>
</feature>
<keyword evidence="7 11" id="KW-0067">ATP-binding</keyword>
<dbReference type="PANTHER" id="PTHR10210:SF32">
    <property type="entry name" value="RIBOSE-PHOSPHATE PYROPHOSPHOKINASE 2"/>
    <property type="match status" value="1"/>
</dbReference>
<dbReference type="SMART" id="SM01400">
    <property type="entry name" value="Pribosyltran_N"/>
    <property type="match status" value="1"/>
</dbReference>
<name>A0A0U3FL47_9CREN</name>
<dbReference type="RefSeq" id="WP_011278126.1">
    <property type="nucleotide sequence ID" value="NZ_BHWZ01000003.1"/>
</dbReference>
<dbReference type="InterPro" id="IPR005946">
    <property type="entry name" value="Rib-P_diPkinase"/>
</dbReference>
<dbReference type="HAMAP" id="MF_00583_A">
    <property type="entry name" value="RibP_PPkinase_A"/>
    <property type="match status" value="1"/>
</dbReference>
<dbReference type="Pfam" id="PF13793">
    <property type="entry name" value="Pribosyltran_N"/>
    <property type="match status" value="1"/>
</dbReference>
<protein>
    <recommendedName>
        <fullName evidence="11">Ribose-phosphate pyrophosphokinase</fullName>
        <shortName evidence="11">RPPK</shortName>
        <ecNumber evidence="11">2.7.6.1</ecNumber>
    </recommendedName>
    <alternativeName>
        <fullName evidence="11">5-phospho-D-ribosyl alpha-1-diphosphate synthase</fullName>
    </alternativeName>
    <alternativeName>
        <fullName evidence="11">Phosphoribosyl diphosphate synthase</fullName>
    </alternativeName>
    <alternativeName>
        <fullName evidence="11">Phosphoribosyl pyrophosphate synthase</fullName>
        <shortName evidence="11">P-Rib-PP synthase</shortName>
        <shortName evidence="11">PRPP synthase</shortName>
        <shortName evidence="11">PRPPase</shortName>
    </alternativeName>
</protein>
<keyword evidence="1 11" id="KW-0963">Cytoplasm</keyword>
<dbReference type="GO" id="GO:0002189">
    <property type="term" value="C:ribose phosphate diphosphokinase complex"/>
    <property type="evidence" value="ECO:0007669"/>
    <property type="project" value="TreeGrafter"/>
</dbReference>
<dbReference type="GO" id="GO:0005524">
    <property type="term" value="F:ATP binding"/>
    <property type="evidence" value="ECO:0007669"/>
    <property type="project" value="UniProtKB-KW"/>
</dbReference>
<evidence type="ECO:0000256" key="2">
    <source>
        <dbReference type="ARBA" id="ARBA00022679"/>
    </source>
</evidence>
<comment type="cofactor">
    <cofactor evidence="11">
        <name>Mg(2+)</name>
        <dbReference type="ChEBI" id="CHEBI:18420"/>
    </cofactor>
    <text evidence="11">Binds 2 Mg(2+) ions per subunit.</text>
</comment>
<evidence type="ECO:0000313" key="16">
    <source>
        <dbReference type="Proteomes" id="UP000060043"/>
    </source>
</evidence>
<comment type="pathway">
    <text evidence="11">Metabolic intermediate biosynthesis; 5-phospho-alpha-D-ribose 1-diphosphate biosynthesis; 5-phospho-alpha-D-ribose 1-diphosphate from D-ribose 5-phosphate (route I): step 1/1.</text>
</comment>
<evidence type="ECO:0000313" key="17">
    <source>
        <dbReference type="Proteomes" id="UP000065473"/>
    </source>
</evidence>
<evidence type="ECO:0000256" key="10">
    <source>
        <dbReference type="ARBA" id="ARBA00061433"/>
    </source>
</evidence>
<dbReference type="CDD" id="cd06223">
    <property type="entry name" value="PRTases_typeI"/>
    <property type="match status" value="1"/>
</dbReference>
<dbReference type="SUPFAM" id="SSF53271">
    <property type="entry name" value="PRTase-like"/>
    <property type="match status" value="1"/>
</dbReference>
<evidence type="ECO:0000256" key="5">
    <source>
        <dbReference type="ARBA" id="ARBA00022741"/>
    </source>
</evidence>
<dbReference type="InterPro" id="IPR029099">
    <property type="entry name" value="Pribosyltran_N"/>
</dbReference>
<keyword evidence="3 11" id="KW-0479">Metal-binding</keyword>
<dbReference type="NCBIfam" id="NF002095">
    <property type="entry name" value="PRK00934.1"/>
    <property type="match status" value="1"/>
</dbReference>
<feature type="domain" description="Ribose-phosphate pyrophosphokinase N-terminal" evidence="13">
    <location>
        <begin position="1"/>
        <end position="117"/>
    </location>
</feature>
<accession>A0A0U3FL47</accession>
<feature type="binding site" evidence="11">
    <location>
        <position position="165"/>
    </location>
    <ligand>
        <name>Mg(2+)</name>
        <dbReference type="ChEBI" id="CHEBI:18420"/>
        <label>2</label>
    </ligand>
</feature>
<dbReference type="InterPro" id="IPR000836">
    <property type="entry name" value="PRTase_dom"/>
</dbReference>
<dbReference type="Gene3D" id="3.40.50.2020">
    <property type="match status" value="2"/>
</dbReference>
<keyword evidence="2 11" id="KW-0808">Transferase</keyword>
<gene>
    <name evidence="11" type="primary">prs</name>
    <name evidence="14" type="ORF">ATY89_00090</name>
    <name evidence="15" type="ORF">ATZ20_03135</name>
</gene>
<dbReference type="Proteomes" id="UP000060043">
    <property type="component" value="Chromosome"/>
</dbReference>
<dbReference type="OrthoDB" id="371997at2157"/>
<evidence type="ECO:0000313" key="15">
    <source>
        <dbReference type="EMBL" id="ALU31235.1"/>
    </source>
</evidence>
<dbReference type="EMBL" id="CP013694">
    <property type="protein sequence ID" value="ALU28526.1"/>
    <property type="molecule type" value="Genomic_DNA"/>
</dbReference>
<evidence type="ECO:0000256" key="6">
    <source>
        <dbReference type="ARBA" id="ARBA00022777"/>
    </source>
</evidence>
<dbReference type="OMA" id="YFGWARQ"/>
<dbReference type="SMR" id="A0A0U3FL47"/>
<feature type="domain" description="Phosphoribosyltransferase" evidence="12">
    <location>
        <begin position="148"/>
        <end position="265"/>
    </location>
</feature>
<evidence type="ECO:0000313" key="14">
    <source>
        <dbReference type="EMBL" id="ALU28526.1"/>
    </source>
</evidence>
<evidence type="ECO:0000256" key="11">
    <source>
        <dbReference type="HAMAP-Rule" id="MF_00583"/>
    </source>
</evidence>
<evidence type="ECO:0000259" key="12">
    <source>
        <dbReference type="Pfam" id="PF00156"/>
    </source>
</evidence>
<dbReference type="STRING" id="1435377.SUSAZ_06120"/>
<organism evidence="14 17">
    <name type="scientific">Sulfolobus acidocaldarius</name>
    <dbReference type="NCBI Taxonomy" id="2285"/>
    <lineage>
        <taxon>Archaea</taxon>
        <taxon>Thermoproteota</taxon>
        <taxon>Thermoprotei</taxon>
        <taxon>Sulfolobales</taxon>
        <taxon>Sulfolobaceae</taxon>
        <taxon>Sulfolobus</taxon>
    </lineage>
</organism>
<sequence>MIIIGGTATNWIDERLSKLLVSRLVKIEHKVFPDGESYIRIPERLMGEDVLVVQSLYPPQDKHLVELFFILETLNDMKANKITVIIPYLAYSRQNRRFKEGEAVSTKTVLNLIKKTGATSLMVVEPHHYEELQYFDGEVKIADPIPDIARVINGKVTNPFVLAPDKGALNRAKRLSQELGCDYSYLEKQRDLTTGEVRVTNLPDLRLDGKEVILVDDIISTGGTMVQASQIAYSKGAKKVIATAVHSLFVENAYDRLINAGIKEIITTNTIPQDTSKVTIVDVSESIARKI</sequence>
<evidence type="ECO:0000256" key="8">
    <source>
        <dbReference type="ARBA" id="ARBA00022842"/>
    </source>
</evidence>
<dbReference type="PaxDb" id="1435377-SUSAZ_06120"/>
<dbReference type="FunFam" id="3.40.50.2020:FF:000074">
    <property type="entry name" value="Ribose-phosphate pyrophosphokinase"/>
    <property type="match status" value="1"/>
</dbReference>
<dbReference type="Pfam" id="PF00156">
    <property type="entry name" value="Pribosyltran"/>
    <property type="match status" value="1"/>
</dbReference>
<proteinExistence type="inferred from homology"/>
<feature type="binding site" evidence="11">
    <location>
        <position position="190"/>
    </location>
    <ligand>
        <name>D-ribose 5-phosphate</name>
        <dbReference type="ChEBI" id="CHEBI:78346"/>
    </ligand>
</feature>
<dbReference type="InterPro" id="IPR037514">
    <property type="entry name" value="Rib-P_diPkinase_arc"/>
</dbReference>
<dbReference type="GO" id="GO:0016301">
    <property type="term" value="F:kinase activity"/>
    <property type="evidence" value="ECO:0007669"/>
    <property type="project" value="UniProtKB-KW"/>
</dbReference>
<dbReference type="EMBL" id="CP013695">
    <property type="protein sequence ID" value="ALU31235.1"/>
    <property type="molecule type" value="Genomic_DNA"/>
</dbReference>
<evidence type="ECO:0000256" key="1">
    <source>
        <dbReference type="ARBA" id="ARBA00022490"/>
    </source>
</evidence>
<reference evidence="16 17" key="1">
    <citation type="submission" date="2015-12" db="EMBL/GenBank/DDBJ databases">
        <title>A stable core within a dynamic pangenome in Sulfolobus acidocaldarius.</title>
        <authorList>
            <person name="Anderson R."/>
            <person name="Kouris A."/>
            <person name="Seward C."/>
            <person name="Campbell K."/>
            <person name="Whitaker R."/>
        </authorList>
    </citation>
    <scope>NUCLEOTIDE SEQUENCE [LARGE SCALE GENOMIC DNA]</scope>
    <source>
        <strain evidence="14 17">GG12-C01-09</strain>
        <strain evidence="15 16">NG05B_CO5_07</strain>
    </source>
</reference>
<dbReference type="GO" id="GO:0000287">
    <property type="term" value="F:magnesium ion binding"/>
    <property type="evidence" value="ECO:0007669"/>
    <property type="project" value="UniProtKB-UniRule"/>
</dbReference>